<dbReference type="AlphaFoldDB" id="A0A0C2TMG0"/>
<feature type="region of interest" description="Disordered" evidence="1">
    <location>
        <begin position="84"/>
        <end position="123"/>
    </location>
</feature>
<sequence>MAAKEFSLEEAVVAFGLQFKDDFSVSRPPYWNVEEIAETKGFEPSPCLTPLMESYSCNFDRTSEAGCRTAVDFILNECLTAMRSQKRNTSPPSSTSQSSIGSRAKSDDQTTDERSMRTPPPFQDIKVFGGVSFSHKINATKGALFWGVTVNGRVDHGIGRTITSFRHSGKRNFQSLLLLVEAKTKGSIDEALAQLVVYLGSLHQSRLSRHRSDASVYGVASDGYLFTFVTITHEGVLKRSKQFNIMEHPEDLVTVLGCLKYLLEKSASITPNLIPKRNGGHALDGDGDEDPAFDLDDNEFMHPPPDDD</sequence>
<reference evidence="2 3" key="1">
    <citation type="submission" date="2014-04" db="EMBL/GenBank/DDBJ databases">
        <title>Evolutionary Origins and Diversification of the Mycorrhizal Mutualists.</title>
        <authorList>
            <consortium name="DOE Joint Genome Institute"/>
            <consortium name="Mycorrhizal Genomics Consortium"/>
            <person name="Kohler A."/>
            <person name="Kuo A."/>
            <person name="Nagy L.G."/>
            <person name="Floudas D."/>
            <person name="Copeland A."/>
            <person name="Barry K.W."/>
            <person name="Cichocki N."/>
            <person name="Veneault-Fourrey C."/>
            <person name="LaButti K."/>
            <person name="Lindquist E.A."/>
            <person name="Lipzen A."/>
            <person name="Lundell T."/>
            <person name="Morin E."/>
            <person name="Murat C."/>
            <person name="Riley R."/>
            <person name="Ohm R."/>
            <person name="Sun H."/>
            <person name="Tunlid A."/>
            <person name="Henrissat B."/>
            <person name="Grigoriev I.V."/>
            <person name="Hibbett D.S."/>
            <person name="Martin F."/>
        </authorList>
    </citation>
    <scope>NUCLEOTIDE SEQUENCE [LARGE SCALE GENOMIC DNA]</scope>
    <source>
        <strain evidence="2 3">Koide BX008</strain>
    </source>
</reference>
<name>A0A0C2TMG0_AMAMK</name>
<feature type="compositionally biased region" description="Acidic residues" evidence="1">
    <location>
        <begin position="285"/>
        <end position="298"/>
    </location>
</feature>
<dbReference type="InParanoid" id="A0A0C2TMG0"/>
<dbReference type="HOGENOM" id="CLU_794799_0_0_1"/>
<dbReference type="Proteomes" id="UP000054549">
    <property type="component" value="Unassembled WGS sequence"/>
</dbReference>
<dbReference type="OrthoDB" id="3265684at2759"/>
<feature type="compositionally biased region" description="Low complexity" evidence="1">
    <location>
        <begin position="89"/>
        <end position="99"/>
    </location>
</feature>
<proteinExistence type="predicted"/>
<keyword evidence="3" id="KW-1185">Reference proteome</keyword>
<evidence type="ECO:0000256" key="1">
    <source>
        <dbReference type="SAM" id="MobiDB-lite"/>
    </source>
</evidence>
<feature type="region of interest" description="Disordered" evidence="1">
    <location>
        <begin position="274"/>
        <end position="308"/>
    </location>
</feature>
<evidence type="ECO:0000313" key="2">
    <source>
        <dbReference type="EMBL" id="KIL68359.1"/>
    </source>
</evidence>
<protein>
    <submittedName>
        <fullName evidence="2">Uncharacterized protein</fullName>
    </submittedName>
</protein>
<feature type="compositionally biased region" description="Basic and acidic residues" evidence="1">
    <location>
        <begin position="104"/>
        <end position="116"/>
    </location>
</feature>
<gene>
    <name evidence="2" type="ORF">M378DRAFT_196346</name>
</gene>
<evidence type="ECO:0000313" key="3">
    <source>
        <dbReference type="Proteomes" id="UP000054549"/>
    </source>
</evidence>
<accession>A0A0C2TMG0</accession>
<dbReference type="EMBL" id="KN818228">
    <property type="protein sequence ID" value="KIL68359.1"/>
    <property type="molecule type" value="Genomic_DNA"/>
</dbReference>
<dbReference type="STRING" id="946122.A0A0C2TMG0"/>
<organism evidence="2 3">
    <name type="scientific">Amanita muscaria (strain Koide BX008)</name>
    <dbReference type="NCBI Taxonomy" id="946122"/>
    <lineage>
        <taxon>Eukaryota</taxon>
        <taxon>Fungi</taxon>
        <taxon>Dikarya</taxon>
        <taxon>Basidiomycota</taxon>
        <taxon>Agaricomycotina</taxon>
        <taxon>Agaricomycetes</taxon>
        <taxon>Agaricomycetidae</taxon>
        <taxon>Agaricales</taxon>
        <taxon>Pluteineae</taxon>
        <taxon>Amanitaceae</taxon>
        <taxon>Amanita</taxon>
    </lineage>
</organism>